<dbReference type="Proteomes" id="UP000324222">
    <property type="component" value="Unassembled WGS sequence"/>
</dbReference>
<proteinExistence type="predicted"/>
<dbReference type="AlphaFoldDB" id="A0A5B7GEI5"/>
<evidence type="ECO:0000313" key="2">
    <source>
        <dbReference type="Proteomes" id="UP000324222"/>
    </source>
</evidence>
<name>A0A5B7GEI5_PORTR</name>
<reference evidence="1 2" key="1">
    <citation type="submission" date="2019-05" db="EMBL/GenBank/DDBJ databases">
        <title>Another draft genome of Portunus trituberculatus and its Hox gene families provides insights of decapod evolution.</title>
        <authorList>
            <person name="Jeong J.-H."/>
            <person name="Song I."/>
            <person name="Kim S."/>
            <person name="Choi T."/>
            <person name="Kim D."/>
            <person name="Ryu S."/>
            <person name="Kim W."/>
        </authorList>
    </citation>
    <scope>NUCLEOTIDE SEQUENCE [LARGE SCALE GENOMIC DNA]</scope>
    <source>
        <tissue evidence="1">Muscle</tissue>
    </source>
</reference>
<comment type="caution">
    <text evidence="1">The sequence shown here is derived from an EMBL/GenBank/DDBJ whole genome shotgun (WGS) entry which is preliminary data.</text>
</comment>
<dbReference type="EMBL" id="VSRR010012767">
    <property type="protein sequence ID" value="MPC54954.1"/>
    <property type="molecule type" value="Genomic_DNA"/>
</dbReference>
<gene>
    <name evidence="1" type="ORF">E2C01_048884</name>
</gene>
<sequence length="69" mass="7361">MASASSSMAPRNNLLQIQPVLVVAGQAIGHTLKSAPQEGAPAKGIKDCNKKRPTEMLVPVQLKELVKNR</sequence>
<keyword evidence="2" id="KW-1185">Reference proteome</keyword>
<protein>
    <submittedName>
        <fullName evidence="1">Uncharacterized protein</fullName>
    </submittedName>
</protein>
<evidence type="ECO:0000313" key="1">
    <source>
        <dbReference type="EMBL" id="MPC54954.1"/>
    </source>
</evidence>
<organism evidence="1 2">
    <name type="scientific">Portunus trituberculatus</name>
    <name type="common">Swimming crab</name>
    <name type="synonym">Neptunus trituberculatus</name>
    <dbReference type="NCBI Taxonomy" id="210409"/>
    <lineage>
        <taxon>Eukaryota</taxon>
        <taxon>Metazoa</taxon>
        <taxon>Ecdysozoa</taxon>
        <taxon>Arthropoda</taxon>
        <taxon>Crustacea</taxon>
        <taxon>Multicrustacea</taxon>
        <taxon>Malacostraca</taxon>
        <taxon>Eumalacostraca</taxon>
        <taxon>Eucarida</taxon>
        <taxon>Decapoda</taxon>
        <taxon>Pleocyemata</taxon>
        <taxon>Brachyura</taxon>
        <taxon>Eubrachyura</taxon>
        <taxon>Portunoidea</taxon>
        <taxon>Portunidae</taxon>
        <taxon>Portuninae</taxon>
        <taxon>Portunus</taxon>
    </lineage>
</organism>
<accession>A0A5B7GEI5</accession>